<accession>A0A6J5TMV7</accession>
<sequence length="339" mass="37485">MSQACNILVSELSMEEQRVARLETEVVSLATGQERILKEMQEMFSAMNAHLDQISRTGDGSSIAFNGGGGRTFGSGSTTPNSGNSYLPKMVKLDFPHSTDWKIPQVGYVVKQPCTNGVTKSDNRQNFMPIKRLSAAELKERRDKGLCYNCDEKFSPGHHCKKLFLIEGCWSNEENDAKDVDTHEVELGEEVFPEISLRAIYGGRTPQKCGCTEKWKAGVNPTGYEKFEVSVANGETLTSAGLCKGGCDAVLGAQWLRTLGPIVWDFSKLQMTFNVGGQDVELKGVPPPTKKIESERDVWQEVEENKDEALSQVYSLDLNFSNVNLEDKVFSMGEGMSRA</sequence>
<reference evidence="1 2" key="1">
    <citation type="submission" date="2020-05" db="EMBL/GenBank/DDBJ databases">
        <authorList>
            <person name="Campoy J."/>
            <person name="Schneeberger K."/>
            <person name="Spophaly S."/>
        </authorList>
    </citation>
    <scope>NUCLEOTIDE SEQUENCE [LARGE SCALE GENOMIC DNA]</scope>
    <source>
        <strain evidence="1">PruArmRojPasFocal</strain>
    </source>
</reference>
<name>A0A6J5TMV7_PRUAR</name>
<evidence type="ECO:0000313" key="1">
    <source>
        <dbReference type="EMBL" id="CAB4265103.1"/>
    </source>
</evidence>
<dbReference type="AlphaFoldDB" id="A0A6J5TMV7"/>
<proteinExistence type="predicted"/>
<protein>
    <submittedName>
        <fullName evidence="1">Uncharacterized protein</fullName>
    </submittedName>
</protein>
<dbReference type="EMBL" id="CAEKDK010000001">
    <property type="protein sequence ID" value="CAB4265103.1"/>
    <property type="molecule type" value="Genomic_DNA"/>
</dbReference>
<evidence type="ECO:0000313" key="2">
    <source>
        <dbReference type="Proteomes" id="UP000507222"/>
    </source>
</evidence>
<dbReference type="Proteomes" id="UP000507222">
    <property type="component" value="Unassembled WGS sequence"/>
</dbReference>
<organism evidence="1 2">
    <name type="scientific">Prunus armeniaca</name>
    <name type="common">Apricot</name>
    <name type="synonym">Armeniaca vulgaris</name>
    <dbReference type="NCBI Taxonomy" id="36596"/>
    <lineage>
        <taxon>Eukaryota</taxon>
        <taxon>Viridiplantae</taxon>
        <taxon>Streptophyta</taxon>
        <taxon>Embryophyta</taxon>
        <taxon>Tracheophyta</taxon>
        <taxon>Spermatophyta</taxon>
        <taxon>Magnoliopsida</taxon>
        <taxon>eudicotyledons</taxon>
        <taxon>Gunneridae</taxon>
        <taxon>Pentapetalae</taxon>
        <taxon>rosids</taxon>
        <taxon>fabids</taxon>
        <taxon>Rosales</taxon>
        <taxon>Rosaceae</taxon>
        <taxon>Amygdaloideae</taxon>
        <taxon>Amygdaleae</taxon>
        <taxon>Prunus</taxon>
    </lineage>
</organism>
<gene>
    <name evidence="1" type="ORF">CURHAP_LOCUS7145</name>
</gene>